<dbReference type="InterPro" id="IPR016163">
    <property type="entry name" value="Ald_DH_C"/>
</dbReference>
<proteinExistence type="inferred from homology"/>
<feature type="domain" description="Aldehyde dehydrogenase" evidence="5">
    <location>
        <begin position="126"/>
        <end position="410"/>
    </location>
</feature>
<accession>A0ABR0Y7I9</accession>
<sequence>MRFFTVLYATSRSVRVKNEVGRKVPKFGFCLLVCTSRGNDVGLRSDCPKDAGTLLHGVCPAEFRISQLNSLCVFRMRECCTDVEALRETCASQNLISMISLCPCLISNHLASWMKPEHVEKSLVMKFDECFIRKEPLGVVLIIGAWNYPVQLVLVPLIGAIAAGNCAVVKPSELSDSTSSLLTELLPKYLDQSCFSVVCGGAKETTELLEERFDHIFYTGGVSVARSVMRAASCHLTPVTLELGGKSPALVEGSCDVTATARRLVWARFFNAGQSCVAPDYVLCSPETRRLLLPALRDCITQLYGTEPRESRDFGRIINQRHFERIRDLLSNSQGRVEIGGETEEGERYIAPTVLVDVSESDPVMQEEIFGPVLPILTVESLEEAINFINRREKPLALYLYTGDSKHAPHLLSPSCPSPHSPSPLLPPLSSPLSLSLSPGSSGVGRYHGRFSFDTFSHQRSCVLRGFRLEWANQLRYPPYSEQKLERLLQATQERKWSCTLL</sequence>
<dbReference type="PANTHER" id="PTHR43570">
    <property type="entry name" value="ALDEHYDE DEHYDROGENASE"/>
    <property type="match status" value="1"/>
</dbReference>
<dbReference type="Pfam" id="PF00171">
    <property type="entry name" value="Aldedh"/>
    <property type="match status" value="1"/>
</dbReference>
<dbReference type="InterPro" id="IPR015590">
    <property type="entry name" value="Aldehyde_DH_dom"/>
</dbReference>
<evidence type="ECO:0000313" key="6">
    <source>
        <dbReference type="EMBL" id="KAK6468612.1"/>
    </source>
</evidence>
<dbReference type="InterPro" id="IPR016161">
    <property type="entry name" value="Ald_DH/histidinol_DH"/>
</dbReference>
<evidence type="ECO:0000259" key="5">
    <source>
        <dbReference type="Pfam" id="PF00171"/>
    </source>
</evidence>
<dbReference type="Gene3D" id="3.40.605.10">
    <property type="entry name" value="Aldehyde Dehydrogenase, Chain A, domain 1"/>
    <property type="match status" value="1"/>
</dbReference>
<dbReference type="Gene3D" id="3.40.309.10">
    <property type="entry name" value="Aldehyde Dehydrogenase, Chain A, domain 2"/>
    <property type="match status" value="1"/>
</dbReference>
<reference evidence="6 7" key="1">
    <citation type="submission" date="2021-05" db="EMBL/GenBank/DDBJ databases">
        <authorList>
            <person name="Zahm M."/>
            <person name="Klopp C."/>
            <person name="Cabau C."/>
            <person name="Kuhl H."/>
            <person name="Suciu R."/>
            <person name="Ciorpac M."/>
            <person name="Holostenco D."/>
            <person name="Gessner J."/>
            <person name="Wuertz S."/>
            <person name="Hohne C."/>
            <person name="Stock M."/>
            <person name="Gislard M."/>
            <person name="Lluch J."/>
            <person name="Milhes M."/>
            <person name="Lampietro C."/>
            <person name="Lopez Roques C."/>
            <person name="Donnadieu C."/>
            <person name="Du K."/>
            <person name="Schartl M."/>
            <person name="Guiguen Y."/>
        </authorList>
    </citation>
    <scope>NUCLEOTIDE SEQUENCE [LARGE SCALE GENOMIC DNA]</scope>
    <source>
        <strain evidence="6">Hh-F2</strain>
        <tissue evidence="6">Blood</tissue>
    </source>
</reference>
<evidence type="ECO:0000256" key="4">
    <source>
        <dbReference type="RuleBase" id="RU003345"/>
    </source>
</evidence>
<dbReference type="PANTHER" id="PTHR43570:SF2">
    <property type="entry name" value="ALDEHYDE DEHYDROGENASE FAMILY 3 MEMBER B1"/>
    <property type="match status" value="1"/>
</dbReference>
<evidence type="ECO:0000256" key="3">
    <source>
        <dbReference type="PROSITE-ProRule" id="PRU10007"/>
    </source>
</evidence>
<gene>
    <name evidence="6" type="ORF">HHUSO_G33390</name>
</gene>
<name>A0ABR0Y7I9_HUSHU</name>
<feature type="active site" evidence="3">
    <location>
        <position position="242"/>
    </location>
</feature>
<comment type="caution">
    <text evidence="6">The sequence shown here is derived from an EMBL/GenBank/DDBJ whole genome shotgun (WGS) entry which is preliminary data.</text>
</comment>
<evidence type="ECO:0000313" key="7">
    <source>
        <dbReference type="Proteomes" id="UP001369086"/>
    </source>
</evidence>
<comment type="similarity">
    <text evidence="1 4">Belongs to the aldehyde dehydrogenase family.</text>
</comment>
<keyword evidence="7" id="KW-1185">Reference proteome</keyword>
<dbReference type="InterPro" id="IPR029510">
    <property type="entry name" value="Ald_DH_CS_GLU"/>
</dbReference>
<organism evidence="6 7">
    <name type="scientific">Huso huso</name>
    <name type="common">Beluga</name>
    <name type="synonym">Acipenser huso</name>
    <dbReference type="NCBI Taxonomy" id="61971"/>
    <lineage>
        <taxon>Eukaryota</taxon>
        <taxon>Metazoa</taxon>
        <taxon>Chordata</taxon>
        <taxon>Craniata</taxon>
        <taxon>Vertebrata</taxon>
        <taxon>Euteleostomi</taxon>
        <taxon>Actinopterygii</taxon>
        <taxon>Chondrostei</taxon>
        <taxon>Acipenseriformes</taxon>
        <taxon>Acipenseridae</taxon>
        <taxon>Huso</taxon>
    </lineage>
</organism>
<keyword evidence="2 4" id="KW-0560">Oxidoreductase</keyword>
<protein>
    <submittedName>
        <fullName evidence="6">Aldehyde dehydrogenase family 3 member B1</fullName>
    </submittedName>
</protein>
<dbReference type="Proteomes" id="UP001369086">
    <property type="component" value="Unassembled WGS sequence"/>
</dbReference>
<dbReference type="InterPro" id="IPR016162">
    <property type="entry name" value="Ald_DH_N"/>
</dbReference>
<evidence type="ECO:0000256" key="1">
    <source>
        <dbReference type="ARBA" id="ARBA00009986"/>
    </source>
</evidence>
<dbReference type="SUPFAM" id="SSF53720">
    <property type="entry name" value="ALDH-like"/>
    <property type="match status" value="1"/>
</dbReference>
<dbReference type="PROSITE" id="PS00070">
    <property type="entry name" value="ALDEHYDE_DEHYDR_CYS"/>
    <property type="match status" value="1"/>
</dbReference>
<dbReference type="InterPro" id="IPR012394">
    <property type="entry name" value="Aldehyde_DH_NAD(P)"/>
</dbReference>
<evidence type="ECO:0000256" key="2">
    <source>
        <dbReference type="ARBA" id="ARBA00023002"/>
    </source>
</evidence>
<dbReference type="PROSITE" id="PS00687">
    <property type="entry name" value="ALDEHYDE_DEHYDR_GLU"/>
    <property type="match status" value="1"/>
</dbReference>
<dbReference type="EMBL" id="JAHFZB010000043">
    <property type="protein sequence ID" value="KAK6468612.1"/>
    <property type="molecule type" value="Genomic_DNA"/>
</dbReference>
<dbReference type="InterPro" id="IPR016160">
    <property type="entry name" value="Ald_DH_CS_CYS"/>
</dbReference>